<dbReference type="GO" id="GO:0006915">
    <property type="term" value="P:apoptotic process"/>
    <property type="evidence" value="ECO:0007669"/>
    <property type="project" value="UniProtKB-KW"/>
</dbReference>
<dbReference type="GO" id="GO:0048306">
    <property type="term" value="F:calcium-dependent protein binding"/>
    <property type="evidence" value="ECO:0007669"/>
    <property type="project" value="UniProtKB-ARBA"/>
</dbReference>
<dbReference type="InterPro" id="IPR038717">
    <property type="entry name" value="Tc1-like_DDE_dom"/>
</dbReference>
<dbReference type="PANTHER" id="PTHR46212:SF9">
    <property type="entry name" value="PROGRAMMED CELL DEATH PROTEIN 6"/>
    <property type="match status" value="1"/>
</dbReference>
<evidence type="ECO:0000256" key="18">
    <source>
        <dbReference type="ARBA" id="ARBA00056829"/>
    </source>
</evidence>
<dbReference type="GO" id="GO:0006313">
    <property type="term" value="P:DNA transposition"/>
    <property type="evidence" value="ECO:0007669"/>
    <property type="project" value="InterPro"/>
</dbReference>
<evidence type="ECO:0000256" key="15">
    <source>
        <dbReference type="ARBA" id="ARBA00023242"/>
    </source>
</evidence>
<comment type="subunit">
    <text evidence="19">Homodimer and heterodimer; heterodimerizes (via the EF-hand 5) with PEF1. Isoform 1 and isoform 2 self-associate; probably forming homodimers. Interacts with CPNE4 (via VWFA domain). Interacts with PDCD6IP; the interaction is calcium-dependent. Interacts with RBM22. Interacts with PLSCR4. Interacts with ANXA7 and TSG101. Interacts with DAPK1. Interacts with SEC31A; the interaction is calcium-dependent and promotes monoubiquitination of SEC31A. Interacts with ANXA11 (via N-terminus); the interaction is calcium-dependent. Interacts with PLSCR3 (via N-terminus); the interaction is calcium-dependent. Interacts with MCOLN1; the interaction is calcium-dependent. Interacts with KDR; the interaction is calcium-dependent. Interacts with HEBP2; the interaction is calcium-dependent. Interacts with TFG. Isoform 1: Interacts with SHISA5, leading to stabilize it. Isoform 2: Does not interact with SHISA5. Isoform 2: Does not interact with PDCD6IP, TSG101, ANXA7 and ANXA11.</text>
</comment>
<evidence type="ECO:0000256" key="3">
    <source>
        <dbReference type="ARBA" id="ARBA00004406"/>
    </source>
</evidence>
<dbReference type="GO" id="GO:0005768">
    <property type="term" value="C:endosome"/>
    <property type="evidence" value="ECO:0007669"/>
    <property type="project" value="UniProtKB-SubCell"/>
</dbReference>
<dbReference type="GO" id="GO:0015074">
    <property type="term" value="P:DNA integration"/>
    <property type="evidence" value="ECO:0007669"/>
    <property type="project" value="InterPro"/>
</dbReference>
<evidence type="ECO:0000256" key="5">
    <source>
        <dbReference type="ARBA" id="ARBA00022657"/>
    </source>
</evidence>
<evidence type="ECO:0000256" key="10">
    <source>
        <dbReference type="ARBA" id="ARBA00022824"/>
    </source>
</evidence>
<dbReference type="SMART" id="SM00054">
    <property type="entry name" value="EFh"/>
    <property type="match status" value="4"/>
</dbReference>
<organism evidence="23 24">
    <name type="scientific">Coregonus suidteri</name>
    <dbReference type="NCBI Taxonomy" id="861788"/>
    <lineage>
        <taxon>Eukaryota</taxon>
        <taxon>Metazoa</taxon>
        <taxon>Chordata</taxon>
        <taxon>Craniata</taxon>
        <taxon>Vertebrata</taxon>
        <taxon>Euteleostomi</taxon>
        <taxon>Actinopterygii</taxon>
        <taxon>Neopterygii</taxon>
        <taxon>Teleostei</taxon>
        <taxon>Protacanthopterygii</taxon>
        <taxon>Salmoniformes</taxon>
        <taxon>Salmonidae</taxon>
        <taxon>Coregoninae</taxon>
        <taxon>Coregonus</taxon>
    </lineage>
</organism>
<evidence type="ECO:0000256" key="20">
    <source>
        <dbReference type="ARBA" id="ARBA00071572"/>
    </source>
</evidence>
<dbReference type="GO" id="GO:0001525">
    <property type="term" value="P:angiogenesis"/>
    <property type="evidence" value="ECO:0007669"/>
    <property type="project" value="UniProtKB-KW"/>
</dbReference>
<dbReference type="InterPro" id="IPR036397">
    <property type="entry name" value="RNaseH_sf"/>
</dbReference>
<comment type="subcellular location">
    <subcellularLocation>
        <location evidence="17">Cytoplasmic vesicle</location>
        <location evidence="17">COPII-coated vesicle membrane</location>
    </subcellularLocation>
    <subcellularLocation>
        <location evidence="3">Endoplasmic reticulum membrane</location>
        <topology evidence="3">Peripheral membrane protein</topology>
    </subcellularLocation>
    <subcellularLocation>
        <location evidence="2">Endosome</location>
    </subcellularLocation>
    <subcellularLocation>
        <location evidence="1">Nucleus</location>
    </subcellularLocation>
</comment>
<dbReference type="SUPFAM" id="SSF52096">
    <property type="entry name" value="ClpP/crotonase"/>
    <property type="match status" value="1"/>
</dbReference>
<evidence type="ECO:0000256" key="13">
    <source>
        <dbReference type="ARBA" id="ARBA00022990"/>
    </source>
</evidence>
<keyword evidence="9" id="KW-0967">Endosome</keyword>
<evidence type="ECO:0000313" key="24">
    <source>
        <dbReference type="Proteomes" id="UP001356427"/>
    </source>
</evidence>
<dbReference type="Pfam" id="PF13499">
    <property type="entry name" value="EF-hand_7"/>
    <property type="match status" value="1"/>
</dbReference>
<dbReference type="PROSITE" id="PS00018">
    <property type="entry name" value="EF_HAND_1"/>
    <property type="match status" value="1"/>
</dbReference>
<keyword evidence="16" id="KW-0968">Cytoplasmic vesicle</keyword>
<gene>
    <name evidence="23" type="ORF">J4Q44_G00367120</name>
</gene>
<feature type="compositionally biased region" description="Polar residues" evidence="21">
    <location>
        <begin position="317"/>
        <end position="333"/>
    </location>
</feature>
<keyword evidence="8" id="KW-0677">Repeat</keyword>
<dbReference type="GO" id="GO:0003677">
    <property type="term" value="F:DNA binding"/>
    <property type="evidence" value="ECO:0007669"/>
    <property type="project" value="InterPro"/>
</dbReference>
<dbReference type="InterPro" id="IPR002048">
    <property type="entry name" value="EF_hand_dom"/>
</dbReference>
<keyword evidence="4" id="KW-0963">Cytoplasm</keyword>
<dbReference type="GO" id="GO:0051592">
    <property type="term" value="P:response to calcium ion"/>
    <property type="evidence" value="ECO:0007669"/>
    <property type="project" value="UniProtKB-ARBA"/>
</dbReference>
<feature type="domain" description="EF-hand" evidence="22">
    <location>
        <begin position="127"/>
        <end position="162"/>
    </location>
</feature>
<keyword evidence="10" id="KW-0256">Endoplasmic reticulum</keyword>
<dbReference type="PANTHER" id="PTHR46212">
    <property type="entry name" value="PEFLIN"/>
    <property type="match status" value="1"/>
</dbReference>
<dbReference type="FunFam" id="1.10.238.10:FF:000187">
    <property type="entry name" value="Programmed cell death protein 6"/>
    <property type="match status" value="1"/>
</dbReference>
<dbReference type="SUPFAM" id="SSF47473">
    <property type="entry name" value="EF-hand"/>
    <property type="match status" value="1"/>
</dbReference>
<dbReference type="Gene3D" id="3.90.226.10">
    <property type="entry name" value="2-enoyl-CoA Hydratase, Chain A, domain 1"/>
    <property type="match status" value="1"/>
</dbReference>
<dbReference type="Gene3D" id="1.10.238.10">
    <property type="entry name" value="EF-hand"/>
    <property type="match status" value="1"/>
</dbReference>
<dbReference type="GO" id="GO:0005509">
    <property type="term" value="F:calcium ion binding"/>
    <property type="evidence" value="ECO:0007669"/>
    <property type="project" value="InterPro"/>
</dbReference>
<evidence type="ECO:0000256" key="2">
    <source>
        <dbReference type="ARBA" id="ARBA00004177"/>
    </source>
</evidence>
<evidence type="ECO:0000256" key="21">
    <source>
        <dbReference type="SAM" id="MobiDB-lite"/>
    </source>
</evidence>
<dbReference type="InterPro" id="IPR018247">
    <property type="entry name" value="EF_Hand_1_Ca_BS"/>
</dbReference>
<keyword evidence="13" id="KW-0007">Acetylation</keyword>
<dbReference type="InterPro" id="IPR011992">
    <property type="entry name" value="EF-hand-dom_pair"/>
</dbReference>
<evidence type="ECO:0000256" key="1">
    <source>
        <dbReference type="ARBA" id="ARBA00004123"/>
    </source>
</evidence>
<evidence type="ECO:0000256" key="8">
    <source>
        <dbReference type="ARBA" id="ARBA00022737"/>
    </source>
</evidence>
<name>A0AAN8QB46_9TELE</name>
<dbReference type="Proteomes" id="UP001356427">
    <property type="component" value="Unassembled WGS sequence"/>
</dbReference>
<keyword evidence="14" id="KW-0472">Membrane</keyword>
<protein>
    <recommendedName>
        <fullName evidence="20">Programmed cell death protein 6</fullName>
    </recommendedName>
</protein>
<dbReference type="GO" id="GO:0005789">
    <property type="term" value="C:endoplasmic reticulum membrane"/>
    <property type="evidence" value="ECO:0007669"/>
    <property type="project" value="UniProtKB-SubCell"/>
</dbReference>
<keyword evidence="24" id="KW-1185">Reference proteome</keyword>
<evidence type="ECO:0000256" key="14">
    <source>
        <dbReference type="ARBA" id="ARBA00023136"/>
    </source>
</evidence>
<evidence type="ECO:0000256" key="16">
    <source>
        <dbReference type="ARBA" id="ARBA00023329"/>
    </source>
</evidence>
<dbReference type="PROSITE" id="PS50222">
    <property type="entry name" value="EF_HAND_2"/>
    <property type="match status" value="2"/>
</dbReference>
<dbReference type="EMBL" id="JAGTTL010000037">
    <property type="protein sequence ID" value="KAK6293211.1"/>
    <property type="molecule type" value="Genomic_DNA"/>
</dbReference>
<dbReference type="GO" id="GO:0042803">
    <property type="term" value="F:protein homodimerization activity"/>
    <property type="evidence" value="ECO:0007669"/>
    <property type="project" value="UniProtKB-ARBA"/>
</dbReference>
<sequence>MKRGWVFQHDNDPKHTARATKEWLRKKHFKVLEWPSQSPDLNHIENLWRELKVSVAQRQPQNITALEEICIVDKDRSAVISDTELQQALSNGTWTPFNPVTVRSIISMFDRENRGGVNFNEFAGVWKYITDWQNIFRTYDRDHSGFIDKNELKQALTGFGYRLSDQFYNTLIEKFDRQRKGQVAFDDFIQCCIVLQRLTDVFRRYDTDQDGWIQWTVMTERSGSVVTVAIDRHVTLLEELTVFDSDPDLTVAVLHGNGETPWTLHRQETTDRRLQTGDYRQETTDRRLQTGDYRQETTDRRSANSDKGVREGLHQGPESQPWQASANRPAKQSNRGRRALVRELTKNPMVTLTELQSSSVEMGEPSRRTTISAALHQSGLYATGTGRLVRIEGKMNGAKHREILDENLLQSSQDLRLGAKSPDLNLIEHLWRDLKIAVQRRSPSNLTELERICREEWEKLPKYRFGMGPQILKKLYSCTVDCILTGCITAWYGNCSASDRKALQRVVRMAQYIIGAKLPAIQDLYTRRYQRKAQEIVKDSRSPMQNLNGHCPVPMSRVLLDHGVENLWTLAPDGSGCAQRPNYRTPTSNWSVPARALELILTGWPIGAQETLAFGLANRVVPGGQAMQAAQELFEQINSFPPAVHCEERLYLDAMMTGHSPCLALPLLRTAYSPTANTLSLLHKHTPCISLEPVNEVGKGKEGEKGEGRRVPANIQQLRTAIEEEWDNIPQATINSLINSM</sequence>
<accession>A0AAN8QB46</accession>
<dbReference type="Pfam" id="PF01498">
    <property type="entry name" value="HTH_Tnp_Tc3_2"/>
    <property type="match status" value="1"/>
</dbReference>
<evidence type="ECO:0000256" key="11">
    <source>
        <dbReference type="ARBA" id="ARBA00022837"/>
    </source>
</evidence>
<evidence type="ECO:0000256" key="4">
    <source>
        <dbReference type="ARBA" id="ARBA00022490"/>
    </source>
</evidence>
<dbReference type="InterPro" id="IPR051426">
    <property type="entry name" value="Peflin/Sorcin_CaBP"/>
</dbReference>
<evidence type="ECO:0000256" key="9">
    <source>
        <dbReference type="ARBA" id="ARBA00022753"/>
    </source>
</evidence>
<dbReference type="GO" id="GO:0005634">
    <property type="term" value="C:nucleus"/>
    <property type="evidence" value="ECO:0007669"/>
    <property type="project" value="UniProtKB-SubCell"/>
</dbReference>
<dbReference type="Gene3D" id="3.30.420.10">
    <property type="entry name" value="Ribonuclease H-like superfamily/Ribonuclease H"/>
    <property type="match status" value="2"/>
</dbReference>
<keyword evidence="12" id="KW-0460">Magnesium</keyword>
<keyword evidence="7" id="KW-0479">Metal-binding</keyword>
<dbReference type="Pfam" id="PF13358">
    <property type="entry name" value="DDE_3"/>
    <property type="match status" value="1"/>
</dbReference>
<evidence type="ECO:0000256" key="12">
    <source>
        <dbReference type="ARBA" id="ARBA00022842"/>
    </source>
</evidence>
<comment type="function">
    <text evidence="18">Has a lower Ca(2+) affinity than isoform 1.</text>
</comment>
<feature type="domain" description="EF-hand" evidence="22">
    <location>
        <begin position="163"/>
        <end position="198"/>
    </location>
</feature>
<dbReference type="InterPro" id="IPR029045">
    <property type="entry name" value="ClpP/crotonase-like_dom_sf"/>
</dbReference>
<dbReference type="GO" id="GO:0012507">
    <property type="term" value="C:ER to Golgi transport vesicle membrane"/>
    <property type="evidence" value="ECO:0007669"/>
    <property type="project" value="UniProtKB-SubCell"/>
</dbReference>
<evidence type="ECO:0000256" key="19">
    <source>
        <dbReference type="ARBA" id="ARBA00064503"/>
    </source>
</evidence>
<dbReference type="AlphaFoldDB" id="A0AAN8QB46"/>
<dbReference type="Pfam" id="PF13833">
    <property type="entry name" value="EF-hand_8"/>
    <property type="match status" value="1"/>
</dbReference>
<dbReference type="CDD" id="cd16183">
    <property type="entry name" value="EFh_PEF_ALG-2"/>
    <property type="match status" value="1"/>
</dbReference>
<evidence type="ECO:0000313" key="23">
    <source>
        <dbReference type="EMBL" id="KAK6293211.1"/>
    </source>
</evidence>
<evidence type="ECO:0000256" key="6">
    <source>
        <dbReference type="ARBA" id="ARBA00022703"/>
    </source>
</evidence>
<keyword evidence="6" id="KW-0053">Apoptosis</keyword>
<keyword evidence="11" id="KW-0106">Calcium</keyword>
<feature type="compositionally biased region" description="Basic and acidic residues" evidence="21">
    <location>
        <begin position="265"/>
        <end position="313"/>
    </location>
</feature>
<keyword evidence="5" id="KW-0037">Angiogenesis</keyword>
<evidence type="ECO:0000259" key="22">
    <source>
        <dbReference type="PROSITE" id="PS50222"/>
    </source>
</evidence>
<comment type="caution">
    <text evidence="23">The sequence shown here is derived from an EMBL/GenBank/DDBJ whole genome shotgun (WGS) entry which is preliminary data.</text>
</comment>
<proteinExistence type="predicted"/>
<evidence type="ECO:0000256" key="17">
    <source>
        <dbReference type="ARBA" id="ARBA00049643"/>
    </source>
</evidence>
<feature type="region of interest" description="Disordered" evidence="21">
    <location>
        <begin position="262"/>
        <end position="336"/>
    </location>
</feature>
<evidence type="ECO:0000256" key="7">
    <source>
        <dbReference type="ARBA" id="ARBA00022723"/>
    </source>
</evidence>
<dbReference type="InterPro" id="IPR002492">
    <property type="entry name" value="Transposase_Tc1-like"/>
</dbReference>
<reference evidence="23 24" key="1">
    <citation type="submission" date="2021-04" db="EMBL/GenBank/DDBJ databases">
        <authorList>
            <person name="De Guttry C."/>
            <person name="Zahm M."/>
            <person name="Klopp C."/>
            <person name="Cabau C."/>
            <person name="Louis A."/>
            <person name="Berthelot C."/>
            <person name="Parey E."/>
            <person name="Roest Crollius H."/>
            <person name="Montfort J."/>
            <person name="Robinson-Rechavi M."/>
            <person name="Bucao C."/>
            <person name="Bouchez O."/>
            <person name="Gislard M."/>
            <person name="Lluch J."/>
            <person name="Milhes M."/>
            <person name="Lampietro C."/>
            <person name="Lopez Roques C."/>
            <person name="Donnadieu C."/>
            <person name="Braasch I."/>
            <person name="Desvignes T."/>
            <person name="Postlethwait J."/>
            <person name="Bobe J."/>
            <person name="Wedekind C."/>
            <person name="Guiguen Y."/>
        </authorList>
    </citation>
    <scope>NUCLEOTIDE SEQUENCE [LARGE SCALE GENOMIC DNA]</scope>
    <source>
        <strain evidence="23">Cs_M1</strain>
        <tissue evidence="23">Blood</tissue>
    </source>
</reference>
<keyword evidence="15" id="KW-0539">Nucleus</keyword>